<keyword evidence="5 9" id="KW-1133">Transmembrane helix</keyword>
<evidence type="ECO:0000256" key="7">
    <source>
        <dbReference type="ARBA" id="ARBA00023136"/>
    </source>
</evidence>
<dbReference type="Proteomes" id="UP000030647">
    <property type="component" value="Unassembled WGS sequence"/>
</dbReference>
<reference evidence="11" key="1">
    <citation type="journal article" date="2013" name="Genome Announc.">
        <title>Whole-Genome Sequencing of Lactobacillus shenzhenensis Strain LY-73T.</title>
        <authorList>
            <person name="Lin Z."/>
            <person name="Liu Z."/>
            <person name="Yang R."/>
            <person name="Zou Y."/>
            <person name="Wan D."/>
            <person name="Chen J."/>
            <person name="Guo M."/>
            <person name="Zhao J."/>
            <person name="Fang C."/>
            <person name="Yang R."/>
            <person name="Liu F."/>
        </authorList>
    </citation>
    <scope>NUCLEOTIDE SEQUENCE [LARGE SCALE GENOMIC DNA]</scope>
    <source>
        <strain evidence="11">LY-73</strain>
    </source>
</reference>
<keyword evidence="3 9" id="KW-1003">Cell membrane</keyword>
<dbReference type="PANTHER" id="PTHR30266">
    <property type="entry name" value="MECHANOSENSITIVE CHANNEL MSCL"/>
    <property type="match status" value="1"/>
</dbReference>
<feature type="transmembrane region" description="Helical" evidence="9">
    <location>
        <begin position="38"/>
        <end position="60"/>
    </location>
</feature>
<evidence type="ECO:0000256" key="9">
    <source>
        <dbReference type="HAMAP-Rule" id="MF_00115"/>
    </source>
</evidence>
<dbReference type="GO" id="GO:0008381">
    <property type="term" value="F:mechanosensitive monoatomic ion channel activity"/>
    <property type="evidence" value="ECO:0007669"/>
    <property type="project" value="UniProtKB-UniRule"/>
</dbReference>
<dbReference type="OrthoDB" id="9810350at2"/>
<dbReference type="eggNOG" id="COG1970">
    <property type="taxonomic scope" value="Bacteria"/>
</dbReference>
<sequence>MLKEFKTFITRGSVIDLAIGVLIGGAFNAIVAALNDTILSPLIGLFIGGINLQHSLILTVGKAQFRFGAFLQSIITFLITAFVIFLIVKAINKLRPAVESAPPAPSETDYLREIRDLLAKKEQD</sequence>
<dbReference type="HAMAP" id="MF_00115">
    <property type="entry name" value="MscL"/>
    <property type="match status" value="1"/>
</dbReference>
<comment type="subunit">
    <text evidence="9">Homopentamer.</text>
</comment>
<comment type="similarity">
    <text evidence="9">Belongs to the MscL family.</text>
</comment>
<dbReference type="GO" id="GO:0005886">
    <property type="term" value="C:plasma membrane"/>
    <property type="evidence" value="ECO:0007669"/>
    <property type="project" value="UniProtKB-SubCell"/>
</dbReference>
<feature type="transmembrane region" description="Helical" evidence="9">
    <location>
        <begin position="12"/>
        <end position="32"/>
    </location>
</feature>
<dbReference type="InterPro" id="IPR036019">
    <property type="entry name" value="MscL_channel"/>
</dbReference>
<dbReference type="InterPro" id="IPR001185">
    <property type="entry name" value="MS_channel"/>
</dbReference>
<keyword evidence="2 9" id="KW-0813">Transport</keyword>
<dbReference type="NCBIfam" id="TIGR00220">
    <property type="entry name" value="mscL"/>
    <property type="match status" value="1"/>
</dbReference>
<keyword evidence="4 9" id="KW-0812">Transmembrane</keyword>
<evidence type="ECO:0000256" key="1">
    <source>
        <dbReference type="ARBA" id="ARBA00004141"/>
    </source>
</evidence>
<evidence type="ECO:0000256" key="6">
    <source>
        <dbReference type="ARBA" id="ARBA00023065"/>
    </source>
</evidence>
<dbReference type="SUPFAM" id="SSF81330">
    <property type="entry name" value="Gated mechanosensitive channel"/>
    <property type="match status" value="1"/>
</dbReference>
<name>U4TRC6_9LACO</name>
<evidence type="ECO:0000256" key="4">
    <source>
        <dbReference type="ARBA" id="ARBA00022692"/>
    </source>
</evidence>
<evidence type="ECO:0000256" key="8">
    <source>
        <dbReference type="ARBA" id="ARBA00023303"/>
    </source>
</evidence>
<proteinExistence type="inferred from homology"/>
<evidence type="ECO:0000256" key="5">
    <source>
        <dbReference type="ARBA" id="ARBA00022989"/>
    </source>
</evidence>
<organism evidence="10 11">
    <name type="scientific">Schleiferilactobacillus shenzhenensis LY-73</name>
    <dbReference type="NCBI Taxonomy" id="1231336"/>
    <lineage>
        <taxon>Bacteria</taxon>
        <taxon>Bacillati</taxon>
        <taxon>Bacillota</taxon>
        <taxon>Bacilli</taxon>
        <taxon>Lactobacillales</taxon>
        <taxon>Lactobacillaceae</taxon>
        <taxon>Schleiferilactobacillus</taxon>
    </lineage>
</organism>
<dbReference type="HOGENOM" id="CLU_095787_0_0_9"/>
<comment type="function">
    <text evidence="9">Channel that opens in response to stretch forces in the membrane lipid bilayer. May participate in the regulation of osmotic pressure changes within the cell.</text>
</comment>
<protein>
    <recommendedName>
        <fullName evidence="9">Large-conductance mechanosensitive channel</fullName>
    </recommendedName>
</protein>
<evidence type="ECO:0000313" key="10">
    <source>
        <dbReference type="EMBL" id="ERL64443.1"/>
    </source>
</evidence>
<comment type="subcellular location">
    <subcellularLocation>
        <location evidence="9">Cell membrane</location>
        <topology evidence="9">Multi-pass membrane protein</topology>
    </subcellularLocation>
    <subcellularLocation>
        <location evidence="1">Membrane</location>
        <topology evidence="1">Multi-pass membrane protein</topology>
    </subcellularLocation>
</comment>
<feature type="transmembrane region" description="Helical" evidence="9">
    <location>
        <begin position="67"/>
        <end position="88"/>
    </location>
</feature>
<dbReference type="InterPro" id="IPR037673">
    <property type="entry name" value="MSC/AndL"/>
</dbReference>
<dbReference type="Gene3D" id="1.10.1200.120">
    <property type="entry name" value="Large-conductance mechanosensitive channel, MscL, domain 1"/>
    <property type="match status" value="1"/>
</dbReference>
<keyword evidence="11" id="KW-1185">Reference proteome</keyword>
<evidence type="ECO:0000256" key="2">
    <source>
        <dbReference type="ARBA" id="ARBA00022448"/>
    </source>
</evidence>
<dbReference type="RefSeq" id="WP_022530317.1">
    <property type="nucleotide sequence ID" value="NZ_KI271598.1"/>
</dbReference>
<dbReference type="EMBL" id="KI271598">
    <property type="protein sequence ID" value="ERL64443.1"/>
    <property type="molecule type" value="Genomic_DNA"/>
</dbReference>
<keyword evidence="7 9" id="KW-0472">Membrane</keyword>
<evidence type="ECO:0000313" key="11">
    <source>
        <dbReference type="Proteomes" id="UP000030647"/>
    </source>
</evidence>
<dbReference type="AlphaFoldDB" id="U4TRC6"/>
<dbReference type="Pfam" id="PF01741">
    <property type="entry name" value="MscL"/>
    <property type="match status" value="1"/>
</dbReference>
<accession>U4TRC6</accession>
<evidence type="ECO:0000256" key="3">
    <source>
        <dbReference type="ARBA" id="ARBA00022475"/>
    </source>
</evidence>
<dbReference type="STRING" id="1231336.L248_0985"/>
<keyword evidence="8 9" id="KW-0407">Ion channel</keyword>
<dbReference type="PRINTS" id="PR01264">
    <property type="entry name" value="MECHCHANNEL"/>
</dbReference>
<keyword evidence="6 9" id="KW-0406">Ion transport</keyword>
<dbReference type="PANTHER" id="PTHR30266:SF2">
    <property type="entry name" value="LARGE-CONDUCTANCE MECHANOSENSITIVE CHANNEL"/>
    <property type="match status" value="1"/>
</dbReference>
<gene>
    <name evidence="9 10" type="primary">mscL</name>
    <name evidence="10" type="ORF">L248_0985</name>
</gene>